<gene>
    <name evidence="2" type="ORF">KBTEX_03173</name>
</gene>
<proteinExistence type="predicted"/>
<feature type="compositionally biased region" description="Low complexity" evidence="1">
    <location>
        <begin position="650"/>
        <end position="662"/>
    </location>
</feature>
<evidence type="ECO:0000313" key="2">
    <source>
        <dbReference type="EMBL" id="QEA06832.1"/>
    </source>
</evidence>
<dbReference type="AlphaFoldDB" id="A0A5B8RH36"/>
<feature type="region of interest" description="Disordered" evidence="1">
    <location>
        <begin position="1"/>
        <end position="24"/>
    </location>
</feature>
<sequence>MGAQGGRRQGLVEARRGGGVHQRGDGVADDLQRLVLGDLGAVEECVEHGVQPGLPPVGGVGLAQGGAGGEQLLPERGEAAEPGRLAALDAGHGRDVAVQRGVVVHGVAEEQAVQAETPAVALAGRGQRLLGAVAGVRAPADAALAHPGADALDGVGIQVEGPVHRRDLEDGEHLGGGEAAARQLQQPGEHADHRVHAGQRAVGHGPRDVALAGGVAEHRLDVGGVAVDVRRHDHDVPGLEVRVREQPAQAVVEHLHLAHGAVAGVQGDGGVRRVQRHGGLVAVRAAPAQLQDVRLQPGQVAEVCVLRRLGEVVGVVAAVVLEQLQELPAGAAEGGEQRVADAVVVARVRQSAAAPELAQLRQPALGDHVAPVVERGVEDEHVHGDVLGQGGEQGDVGRRRGGDAEDGEPRRQAGGVDLAVAEGGDVVVHQRGAVGGAAVGAGGDLAPQRGLPVRRFAGLPGGDPVRPVDQVLVVEARQAVGELVGLDPVVVVAVGEVGPQRGEGGGVDHRRQPREHPPAQGLAVEAGLLGQRRPVPGEQAPDQPAEERKRHVGGHAVALGELDGQPVAHAAVGHDHRLLGHRRQRRRGHLPGEGVGEGLQAVAVMGDEHGGRRPVPRSAGSVCLIRAGRGERRGPSVRRPARHESRHTGADASRPRSAPARDATAEERVTA</sequence>
<feature type="compositionally biased region" description="Basic and acidic residues" evidence="1">
    <location>
        <begin position="506"/>
        <end position="517"/>
    </location>
</feature>
<feature type="compositionally biased region" description="Basic and acidic residues" evidence="1">
    <location>
        <begin position="395"/>
        <end position="411"/>
    </location>
</feature>
<protein>
    <submittedName>
        <fullName evidence="2">Uncharacterized protein</fullName>
    </submittedName>
</protein>
<feature type="region of interest" description="Disordered" evidence="1">
    <location>
        <begin position="608"/>
        <end position="671"/>
    </location>
</feature>
<accession>A0A5B8RH36</accession>
<feature type="region of interest" description="Disordered" evidence="1">
    <location>
        <begin position="525"/>
        <end position="551"/>
    </location>
</feature>
<name>A0A5B8RH36_9ZZZZ</name>
<dbReference type="EMBL" id="MN079175">
    <property type="protein sequence ID" value="QEA06832.1"/>
    <property type="molecule type" value="Genomic_DNA"/>
</dbReference>
<feature type="region of interest" description="Disordered" evidence="1">
    <location>
        <begin position="500"/>
        <end position="519"/>
    </location>
</feature>
<feature type="region of interest" description="Disordered" evidence="1">
    <location>
        <begin position="382"/>
        <end position="414"/>
    </location>
</feature>
<organism evidence="2">
    <name type="scientific">uncultured organism</name>
    <dbReference type="NCBI Taxonomy" id="155900"/>
    <lineage>
        <taxon>unclassified sequences</taxon>
        <taxon>environmental samples</taxon>
    </lineage>
</organism>
<evidence type="ECO:0000256" key="1">
    <source>
        <dbReference type="SAM" id="MobiDB-lite"/>
    </source>
</evidence>
<reference evidence="2" key="1">
    <citation type="submission" date="2019-06" db="EMBL/GenBank/DDBJ databases">
        <authorList>
            <person name="Murdoch R.W."/>
            <person name="Fathepure B."/>
        </authorList>
    </citation>
    <scope>NUCLEOTIDE SEQUENCE</scope>
</reference>